<keyword evidence="2" id="KW-1185">Reference proteome</keyword>
<reference evidence="1 2" key="1">
    <citation type="journal article" date="2011" name="J. Bacteriol.">
        <title>Genome sequence of the plant-pathogenic bacterium Dickeya dadantii 3937.</title>
        <authorList>
            <person name="Glasner J.D."/>
            <person name="Yang C.H."/>
            <person name="Reverchon S."/>
            <person name="Hugouvieux-Cotte-Pattat N."/>
            <person name="Condemine G."/>
            <person name="Bohin J.P."/>
            <person name="Van Gijsegem F."/>
            <person name="Yang S."/>
            <person name="Franza T."/>
            <person name="Expert D."/>
            <person name="Plunkett G. III"/>
            <person name="San Francisco M.J."/>
            <person name="Charkowski A.O."/>
            <person name="Py B."/>
            <person name="Bell K."/>
            <person name="Rauscher L."/>
            <person name="Rodriguez-Palenzuela P."/>
            <person name="Toussaint A."/>
            <person name="Holeva M.C."/>
            <person name="He S.Y."/>
            <person name="Douet V."/>
            <person name="Boccara M."/>
            <person name="Blanco C."/>
            <person name="Toth I."/>
            <person name="Anderson B.D."/>
            <person name="Biehl B.S."/>
            <person name="Mau B."/>
            <person name="Flynn S.M."/>
            <person name="Barras F."/>
            <person name="Lindeberg M."/>
            <person name="Birch P.R."/>
            <person name="Tsuyumu S."/>
            <person name="Shi X."/>
            <person name="Hibbing M."/>
            <person name="Yap M.N."/>
            <person name="Carpentier M."/>
            <person name="Dassa E."/>
            <person name="Umehara M."/>
            <person name="Kim J.F."/>
            <person name="Rusch M."/>
            <person name="Soni P."/>
            <person name="Mayhew G.F."/>
            <person name="Fouts D.E."/>
            <person name="Gill S.R."/>
            <person name="Blattner F.R."/>
            <person name="Keen N.T."/>
            <person name="Perna N.T."/>
        </authorList>
    </citation>
    <scope>NUCLEOTIDE SEQUENCE [LARGE SCALE GENOMIC DNA]</scope>
    <source>
        <strain evidence="1 2">3937</strain>
    </source>
</reference>
<dbReference type="EMBL" id="CP002038">
    <property type="protein sequence ID" value="ADM97168.1"/>
    <property type="molecule type" value="Genomic_DNA"/>
</dbReference>
<organism evidence="1 2">
    <name type="scientific">Dickeya dadantii (strain 3937)</name>
    <name type="common">Erwinia chrysanthemi (strain 3937)</name>
    <dbReference type="NCBI Taxonomy" id="198628"/>
    <lineage>
        <taxon>Bacteria</taxon>
        <taxon>Pseudomonadati</taxon>
        <taxon>Pseudomonadota</taxon>
        <taxon>Gammaproteobacteria</taxon>
        <taxon>Enterobacterales</taxon>
        <taxon>Pectobacteriaceae</taxon>
        <taxon>Dickeya</taxon>
    </lineage>
</organism>
<dbReference type="KEGG" id="ddd:Dda3937_01448"/>
<protein>
    <submittedName>
        <fullName evidence="1">Uncharacterized protein</fullName>
    </submittedName>
</protein>
<proteinExistence type="predicted"/>
<dbReference type="AlphaFoldDB" id="E0SB70"/>
<name>E0SB70_DICD3</name>
<evidence type="ECO:0000313" key="1">
    <source>
        <dbReference type="EMBL" id="ADM97168.1"/>
    </source>
</evidence>
<sequence>MFFIFRPNNSPEISIIAPHHFYSFWPKKGFITQIKKDILITQTNNKNNINNKSLDNNNTIRASYRFLQLFLSRYTKN</sequence>
<dbReference type="STRING" id="198628.Dda3937_01448"/>
<gene>
    <name evidence="1" type="ordered locus">Dda3937_01448</name>
</gene>
<dbReference type="HOGENOM" id="CLU_2632404_0_0_6"/>
<evidence type="ECO:0000313" key="2">
    <source>
        <dbReference type="Proteomes" id="UP000006859"/>
    </source>
</evidence>
<accession>E0SB70</accession>
<dbReference type="Proteomes" id="UP000006859">
    <property type="component" value="Chromosome"/>
</dbReference>